<dbReference type="EMBL" id="BPLQ01003796">
    <property type="protein sequence ID" value="GIY03350.1"/>
    <property type="molecule type" value="Genomic_DNA"/>
</dbReference>
<feature type="non-terminal residue" evidence="1">
    <location>
        <position position="1"/>
    </location>
</feature>
<keyword evidence="2" id="KW-1185">Reference proteome</keyword>
<evidence type="ECO:0000313" key="2">
    <source>
        <dbReference type="Proteomes" id="UP001054837"/>
    </source>
</evidence>
<dbReference type="AlphaFoldDB" id="A0AAV4Q5S3"/>
<protein>
    <submittedName>
        <fullName evidence="1">Uncharacterized protein</fullName>
    </submittedName>
</protein>
<proteinExistence type="predicted"/>
<name>A0AAV4Q5S3_9ARAC</name>
<sequence>AILTTHHSKTYDTDQNSCVYIEKFTRYLELPHPIVLYSYSNL</sequence>
<evidence type="ECO:0000313" key="1">
    <source>
        <dbReference type="EMBL" id="GIY03350.1"/>
    </source>
</evidence>
<gene>
    <name evidence="1" type="ORF">CDAR_18701</name>
</gene>
<comment type="caution">
    <text evidence="1">The sequence shown here is derived from an EMBL/GenBank/DDBJ whole genome shotgun (WGS) entry which is preliminary data.</text>
</comment>
<dbReference type="Proteomes" id="UP001054837">
    <property type="component" value="Unassembled WGS sequence"/>
</dbReference>
<accession>A0AAV4Q5S3</accession>
<organism evidence="1 2">
    <name type="scientific">Caerostris darwini</name>
    <dbReference type="NCBI Taxonomy" id="1538125"/>
    <lineage>
        <taxon>Eukaryota</taxon>
        <taxon>Metazoa</taxon>
        <taxon>Ecdysozoa</taxon>
        <taxon>Arthropoda</taxon>
        <taxon>Chelicerata</taxon>
        <taxon>Arachnida</taxon>
        <taxon>Araneae</taxon>
        <taxon>Araneomorphae</taxon>
        <taxon>Entelegynae</taxon>
        <taxon>Araneoidea</taxon>
        <taxon>Araneidae</taxon>
        <taxon>Caerostris</taxon>
    </lineage>
</organism>
<reference evidence="1 2" key="1">
    <citation type="submission" date="2021-06" db="EMBL/GenBank/DDBJ databases">
        <title>Caerostris darwini draft genome.</title>
        <authorList>
            <person name="Kono N."/>
            <person name="Arakawa K."/>
        </authorList>
    </citation>
    <scope>NUCLEOTIDE SEQUENCE [LARGE SCALE GENOMIC DNA]</scope>
</reference>